<proteinExistence type="predicted"/>
<protein>
    <submittedName>
        <fullName evidence="1">Uncharacterized protein</fullName>
    </submittedName>
</protein>
<dbReference type="KEGG" id="cbot:ATE48_16295"/>
<sequence length="59" mass="6251">MDQAPLMATKKKIAPKTAIAKAALDVKAIVAELKRAGPAAYKADMAKRIGHDHALAEQL</sequence>
<organism evidence="1 2">
    <name type="scientific">Candidatus Viadribacter manganicus</name>
    <dbReference type="NCBI Taxonomy" id="1759059"/>
    <lineage>
        <taxon>Bacteria</taxon>
        <taxon>Pseudomonadati</taxon>
        <taxon>Pseudomonadota</taxon>
        <taxon>Alphaproteobacteria</taxon>
        <taxon>Hyphomonadales</taxon>
        <taxon>Hyphomonadaceae</taxon>
        <taxon>Candidatus Viadribacter</taxon>
    </lineage>
</organism>
<gene>
    <name evidence="1" type="ORF">ATE48_16295</name>
</gene>
<evidence type="ECO:0000313" key="2">
    <source>
        <dbReference type="Proteomes" id="UP000092498"/>
    </source>
</evidence>
<accession>A0A1B1ALG9</accession>
<dbReference type="InParanoid" id="A0A1B1ALG9"/>
<dbReference type="STRING" id="1759059.ATE48_16295"/>
<keyword evidence="2" id="KW-1185">Reference proteome</keyword>
<dbReference type="AlphaFoldDB" id="A0A1B1ALG9"/>
<reference evidence="1 2" key="1">
    <citation type="submission" date="2015-11" db="EMBL/GenBank/DDBJ databases">
        <title>Whole-Genome Sequence of Candidatus Oderbacter manganicum from the National Park Lower Oder Valley, Germany.</title>
        <authorList>
            <person name="Braun B."/>
            <person name="Liere K."/>
            <person name="Szewzyk U."/>
        </authorList>
    </citation>
    <scope>NUCLEOTIDE SEQUENCE [LARGE SCALE GENOMIC DNA]</scope>
    <source>
        <strain evidence="1 2">OTSz_A_272</strain>
    </source>
</reference>
<dbReference type="EMBL" id="CP013244">
    <property type="protein sequence ID" value="ANP47361.1"/>
    <property type="molecule type" value="Genomic_DNA"/>
</dbReference>
<dbReference type="Proteomes" id="UP000092498">
    <property type="component" value="Chromosome"/>
</dbReference>
<evidence type="ECO:0000313" key="1">
    <source>
        <dbReference type="EMBL" id="ANP47361.1"/>
    </source>
</evidence>
<name>A0A1B1ALG9_9PROT</name>